<dbReference type="SUPFAM" id="SSF56672">
    <property type="entry name" value="DNA/RNA polymerases"/>
    <property type="match status" value="1"/>
</dbReference>
<feature type="domain" description="Reverse transcriptase" evidence="1">
    <location>
        <begin position="100"/>
        <end position="338"/>
    </location>
</feature>
<protein>
    <submittedName>
        <fullName evidence="2">RNA-directed DNA polymerase</fullName>
    </submittedName>
</protein>
<dbReference type="EMBL" id="BA000059">
    <property type="protein sequence ID" value="BAO05187.1"/>
    <property type="molecule type" value="Genomic_DNA"/>
</dbReference>
<dbReference type="InterPro" id="IPR025960">
    <property type="entry name" value="RVT_N"/>
</dbReference>
<dbReference type="Proteomes" id="UP000054164">
    <property type="component" value="Unassembled WGS sequence"/>
</dbReference>
<dbReference type="GO" id="GO:0003964">
    <property type="term" value="F:RNA-directed DNA polymerase activity"/>
    <property type="evidence" value="ECO:0007669"/>
    <property type="project" value="UniProtKB-KW"/>
</dbReference>
<dbReference type="PANTHER" id="PTHR34047:SF10">
    <property type="entry name" value="GROUP II INTRON-ASSOCIATED OPEN READING FRAME"/>
    <property type="match status" value="1"/>
</dbReference>
<evidence type="ECO:0000259" key="1">
    <source>
        <dbReference type="PROSITE" id="PS50878"/>
    </source>
</evidence>
<dbReference type="SMART" id="SM00507">
    <property type="entry name" value="HNHc"/>
    <property type="match status" value="1"/>
</dbReference>
<dbReference type="InterPro" id="IPR013597">
    <property type="entry name" value="Mat_intron_G2"/>
</dbReference>
<keyword evidence="2" id="KW-0548">Nucleotidyltransferase</keyword>
<dbReference type="Gene3D" id="1.10.30.50">
    <property type="match status" value="1"/>
</dbReference>
<dbReference type="InterPro" id="IPR051083">
    <property type="entry name" value="GrpII_Intron_Splice-Mob/Def"/>
</dbReference>
<dbReference type="InterPro" id="IPR003615">
    <property type="entry name" value="HNH_nuc"/>
</dbReference>
<dbReference type="Pfam" id="PF00078">
    <property type="entry name" value="RVT_1"/>
    <property type="match status" value="1"/>
</dbReference>
<gene>
    <name evidence="2" type="ORF">CBO05P2_162</name>
</gene>
<dbReference type="InterPro" id="IPR000477">
    <property type="entry name" value="RT_dom"/>
</dbReference>
<dbReference type="AlphaFoldDB" id="A0A060N5R7"/>
<dbReference type="CDD" id="cd00085">
    <property type="entry name" value="HNHc"/>
    <property type="match status" value="1"/>
</dbReference>
<keyword evidence="2" id="KW-0695">RNA-directed DNA polymerase</keyword>
<dbReference type="HOGENOM" id="CLU_013584_15_4_9"/>
<dbReference type="CDD" id="cd01651">
    <property type="entry name" value="RT_G2_intron"/>
    <property type="match status" value="1"/>
</dbReference>
<reference evidence="2" key="1">
    <citation type="submission" date="2013-10" db="EMBL/GenBank/DDBJ databases">
        <title>Draft genome sequence of Clostridium botulinum type B strain Osaka05.</title>
        <authorList>
            <person name="Sakaguchi Y."/>
            <person name="Hosomi K."/>
            <person name="Uchiyama J."/>
            <person name="Ogura Y."/>
            <person name="Sakaguchi M."/>
            <person name="Kohda T."/>
            <person name="Mukamoto M."/>
            <person name="Misawa N."/>
            <person name="Matsuzaki S."/>
            <person name="Hayashi T."/>
            <person name="Kozaki S."/>
        </authorList>
    </citation>
    <scope>NUCLEOTIDE SEQUENCE</scope>
    <source>
        <strain evidence="2">Osaka05</strain>
    </source>
</reference>
<dbReference type="NCBIfam" id="TIGR04416">
    <property type="entry name" value="group_II_RT_mat"/>
    <property type="match status" value="1"/>
</dbReference>
<dbReference type="Pfam" id="PF13655">
    <property type="entry name" value="RVT_N"/>
    <property type="match status" value="1"/>
</dbReference>
<dbReference type="InterPro" id="IPR043502">
    <property type="entry name" value="DNA/RNA_pol_sf"/>
</dbReference>
<dbReference type="RefSeq" id="WP_030032369.1">
    <property type="nucleotide sequence ID" value="NZ_BA000059.1"/>
</dbReference>
<dbReference type="InterPro" id="IPR002711">
    <property type="entry name" value="HNH"/>
</dbReference>
<dbReference type="InterPro" id="IPR030931">
    <property type="entry name" value="Group_II_RT_mat"/>
</dbReference>
<evidence type="ECO:0000313" key="2">
    <source>
        <dbReference type="EMBL" id="BAO05187.1"/>
    </source>
</evidence>
<dbReference type="GO" id="GO:0004519">
    <property type="term" value="F:endonuclease activity"/>
    <property type="evidence" value="ECO:0007669"/>
    <property type="project" value="InterPro"/>
</dbReference>
<dbReference type="GO" id="GO:0003676">
    <property type="term" value="F:nucleic acid binding"/>
    <property type="evidence" value="ECO:0007669"/>
    <property type="project" value="InterPro"/>
</dbReference>
<keyword evidence="2" id="KW-0808">Transferase</keyword>
<dbReference type="Pfam" id="PF08388">
    <property type="entry name" value="GIIM"/>
    <property type="match status" value="1"/>
</dbReference>
<dbReference type="Pfam" id="PF01844">
    <property type="entry name" value="HNH"/>
    <property type="match status" value="1"/>
</dbReference>
<organism evidence="2">
    <name type="scientific">Clostridium botulinum B str. Osaka05</name>
    <dbReference type="NCBI Taxonomy" id="1407017"/>
    <lineage>
        <taxon>Bacteria</taxon>
        <taxon>Bacillati</taxon>
        <taxon>Bacillota</taxon>
        <taxon>Clostridia</taxon>
        <taxon>Eubacteriales</taxon>
        <taxon>Clostridiaceae</taxon>
        <taxon>Clostridium</taxon>
    </lineage>
</organism>
<name>A0A060N5R7_CLOBO</name>
<proteinExistence type="predicted"/>
<accession>A0A060N5R7</accession>
<dbReference type="PROSITE" id="PS50878">
    <property type="entry name" value="RT_POL"/>
    <property type="match status" value="1"/>
</dbReference>
<sequence>METINKFNKSATSPHITEWYTLNWNKINKYVKRLRQRIFRAEQLGQKRKVKKLQRLMLRSKANLLISIKRVTQINKGKRTAGIDGFKATTEWEKIGLFNLLKNYNIKYIKPKPAKRTYIPKKNGKLRPLGIPIIKDRIYQNIVKNALEPQWESKFEAIAYGFRPKRSTHDAIQQLYIKLRKGSKRQWIFEGDFKGCFDNLNHEFIIECLNNFPAKKTIYKWLKAGYIDNNVFKNTNEGTPQGGIISPLLANIALHGIEEELGVEYQLNKRQGYYLKGDSIGIVKYADDFVILCRTKEEAETMYEKLSPYLKKRGLELAEDKTRITHISKGFDFLGFNIRQYKNNRGMSLLIKPSKASIKKVKKSIKEIFEKHKGNPIGAIIGKLNPIIRGTGNYWSCVISKDIYSSIDYYVWLKTRKYLKTLHPNKSWKWRIKRYFKPDFTGVSKDKWILTDPNNNKNQLMKMNWIPIVRHVLIKYKNSPDDPSLKDYFKVRDEKEFNRHNILSRRKLAKKSKYKCRICNQSLVSEESLEVNHIVPTLIGGKDEYDNLELLHTSCHIQHHKLLNKYGEGKDLPKIKKFFVERNVDPSSKEGITLMKKQFRKFKYNLLG</sequence>
<dbReference type="GO" id="GO:0008270">
    <property type="term" value="F:zinc ion binding"/>
    <property type="evidence" value="ECO:0007669"/>
    <property type="project" value="InterPro"/>
</dbReference>
<dbReference type="PANTHER" id="PTHR34047">
    <property type="entry name" value="NUCLEAR INTRON MATURASE 1, MITOCHONDRIAL-RELATED"/>
    <property type="match status" value="1"/>
</dbReference>